<evidence type="ECO:0000256" key="6">
    <source>
        <dbReference type="ARBA" id="ARBA00035136"/>
    </source>
</evidence>
<comment type="caution">
    <text evidence="9">The sequence shown here is derived from an EMBL/GenBank/DDBJ whole genome shotgun (WGS) entry which is preliminary data.</text>
</comment>
<dbReference type="RefSeq" id="WP_153821611.1">
    <property type="nucleotide sequence ID" value="NZ_WJIE01000006.1"/>
</dbReference>
<feature type="compositionally biased region" description="Basic and acidic residues" evidence="8">
    <location>
        <begin position="1"/>
        <end position="10"/>
    </location>
</feature>
<evidence type="ECO:0000313" key="10">
    <source>
        <dbReference type="Proteomes" id="UP000440224"/>
    </source>
</evidence>
<accession>A0A6N7PS27</accession>
<gene>
    <name evidence="7 9" type="primary">rpsT</name>
    <name evidence="9" type="ORF">GF068_23190</name>
</gene>
<reference evidence="9 10" key="1">
    <citation type="submission" date="2019-10" db="EMBL/GenBank/DDBJ databases">
        <title>A soil myxobacterium in the family Polyangiaceae.</title>
        <authorList>
            <person name="Li Y."/>
            <person name="Wang J."/>
        </authorList>
    </citation>
    <scope>NUCLEOTIDE SEQUENCE [LARGE SCALE GENOMIC DNA]</scope>
    <source>
        <strain evidence="9 10">DSM 14734</strain>
    </source>
</reference>
<keyword evidence="2 7" id="KW-0699">rRNA-binding</keyword>
<dbReference type="GO" id="GO:1990904">
    <property type="term" value="C:ribonucleoprotein complex"/>
    <property type="evidence" value="ECO:0007669"/>
    <property type="project" value="UniProtKB-KW"/>
</dbReference>
<dbReference type="Proteomes" id="UP000440224">
    <property type="component" value="Unassembled WGS sequence"/>
</dbReference>
<dbReference type="Pfam" id="PF01649">
    <property type="entry name" value="Ribosomal_S20p"/>
    <property type="match status" value="1"/>
</dbReference>
<dbReference type="InterPro" id="IPR002583">
    <property type="entry name" value="Ribosomal_bS20"/>
</dbReference>
<keyword evidence="5 7" id="KW-0687">Ribonucleoprotein</keyword>
<dbReference type="GO" id="GO:0006412">
    <property type="term" value="P:translation"/>
    <property type="evidence" value="ECO:0007669"/>
    <property type="project" value="UniProtKB-UniRule"/>
</dbReference>
<dbReference type="OrthoDB" id="9807974at2"/>
<sequence length="93" mass="10162">MANHASAEKRNRQRIKRTARNRAAKSALRTELKKARAQIVAAPADSTNTVREAIGALDMAAHKGTIPRKRASRLQGRLARALHKASKAVETRG</sequence>
<dbReference type="SUPFAM" id="SSF46992">
    <property type="entry name" value="Ribosomal protein S20"/>
    <property type="match status" value="1"/>
</dbReference>
<feature type="compositionally biased region" description="Basic residues" evidence="8">
    <location>
        <begin position="11"/>
        <end position="23"/>
    </location>
</feature>
<dbReference type="Gene3D" id="1.20.58.110">
    <property type="entry name" value="Ribosomal protein S20"/>
    <property type="match status" value="1"/>
</dbReference>
<dbReference type="NCBIfam" id="TIGR00029">
    <property type="entry name" value="S20"/>
    <property type="match status" value="1"/>
</dbReference>
<feature type="region of interest" description="Disordered" evidence="8">
    <location>
        <begin position="1"/>
        <end position="26"/>
    </location>
</feature>
<name>A0A6N7PS27_9BACT</name>
<evidence type="ECO:0000256" key="2">
    <source>
        <dbReference type="ARBA" id="ARBA00022730"/>
    </source>
</evidence>
<evidence type="ECO:0000256" key="8">
    <source>
        <dbReference type="SAM" id="MobiDB-lite"/>
    </source>
</evidence>
<dbReference type="GO" id="GO:0005840">
    <property type="term" value="C:ribosome"/>
    <property type="evidence" value="ECO:0007669"/>
    <property type="project" value="UniProtKB-KW"/>
</dbReference>
<organism evidence="9 10">
    <name type="scientific">Polyangium spumosum</name>
    <dbReference type="NCBI Taxonomy" id="889282"/>
    <lineage>
        <taxon>Bacteria</taxon>
        <taxon>Pseudomonadati</taxon>
        <taxon>Myxococcota</taxon>
        <taxon>Polyangia</taxon>
        <taxon>Polyangiales</taxon>
        <taxon>Polyangiaceae</taxon>
        <taxon>Polyangium</taxon>
    </lineage>
</organism>
<keyword evidence="4 7" id="KW-0689">Ribosomal protein</keyword>
<evidence type="ECO:0000256" key="5">
    <source>
        <dbReference type="ARBA" id="ARBA00023274"/>
    </source>
</evidence>
<protein>
    <recommendedName>
        <fullName evidence="6 7">Small ribosomal subunit protein bS20</fullName>
    </recommendedName>
</protein>
<evidence type="ECO:0000256" key="7">
    <source>
        <dbReference type="HAMAP-Rule" id="MF_00500"/>
    </source>
</evidence>
<proteinExistence type="inferred from homology"/>
<keyword evidence="10" id="KW-1185">Reference proteome</keyword>
<evidence type="ECO:0000256" key="3">
    <source>
        <dbReference type="ARBA" id="ARBA00022884"/>
    </source>
</evidence>
<dbReference type="GO" id="GO:0003735">
    <property type="term" value="F:structural constituent of ribosome"/>
    <property type="evidence" value="ECO:0007669"/>
    <property type="project" value="InterPro"/>
</dbReference>
<evidence type="ECO:0000256" key="1">
    <source>
        <dbReference type="ARBA" id="ARBA00003134"/>
    </source>
</evidence>
<keyword evidence="3 7" id="KW-0694">RNA-binding</keyword>
<dbReference type="InterPro" id="IPR036510">
    <property type="entry name" value="Ribosomal_bS20_sf"/>
</dbReference>
<comment type="similarity">
    <text evidence="7">Belongs to the bacterial ribosomal protein bS20 family.</text>
</comment>
<dbReference type="HAMAP" id="MF_00500">
    <property type="entry name" value="Ribosomal_bS20"/>
    <property type="match status" value="1"/>
</dbReference>
<dbReference type="GO" id="GO:0019843">
    <property type="term" value="F:rRNA binding"/>
    <property type="evidence" value="ECO:0007669"/>
    <property type="project" value="UniProtKB-UniRule"/>
</dbReference>
<dbReference type="AlphaFoldDB" id="A0A6N7PS27"/>
<evidence type="ECO:0000256" key="4">
    <source>
        <dbReference type="ARBA" id="ARBA00022980"/>
    </source>
</evidence>
<comment type="function">
    <text evidence="1 7">Binds directly to 16S ribosomal RNA.</text>
</comment>
<dbReference type="EMBL" id="WJIE01000006">
    <property type="protein sequence ID" value="MRG94803.1"/>
    <property type="molecule type" value="Genomic_DNA"/>
</dbReference>
<evidence type="ECO:0000313" key="9">
    <source>
        <dbReference type="EMBL" id="MRG94803.1"/>
    </source>
</evidence>